<feature type="region of interest" description="Disordered" evidence="5">
    <location>
        <begin position="591"/>
        <end position="886"/>
    </location>
</feature>
<reference evidence="7 8" key="1">
    <citation type="submission" date="2024-01" db="EMBL/GenBank/DDBJ databases">
        <authorList>
            <person name="Allen C."/>
            <person name="Tagirdzhanova G."/>
        </authorList>
    </citation>
    <scope>NUCLEOTIDE SEQUENCE [LARGE SCALE GENOMIC DNA]</scope>
    <source>
        <strain evidence="7 8">CBS 119000</strain>
    </source>
</reference>
<evidence type="ECO:0000256" key="4">
    <source>
        <dbReference type="PROSITE-ProRule" id="PRU00146"/>
    </source>
</evidence>
<feature type="compositionally biased region" description="Polar residues" evidence="5">
    <location>
        <begin position="1074"/>
        <end position="1085"/>
    </location>
</feature>
<feature type="compositionally biased region" description="Low complexity" evidence="5">
    <location>
        <begin position="852"/>
        <end position="874"/>
    </location>
</feature>
<dbReference type="PANTHER" id="PTHR47636:SF1">
    <property type="entry name" value="TRANSCRIPTIONAL REGULATORY PROTEIN RCO1"/>
    <property type="match status" value="1"/>
</dbReference>
<gene>
    <name evidence="7" type="ORF">SEPCBS119000_001181</name>
</gene>
<feature type="region of interest" description="Disordered" evidence="5">
    <location>
        <begin position="1569"/>
        <end position="1600"/>
    </location>
</feature>
<feature type="compositionally biased region" description="Low complexity" evidence="5">
    <location>
        <begin position="723"/>
        <end position="734"/>
    </location>
</feature>
<dbReference type="PANTHER" id="PTHR47636">
    <property type="entry name" value="TRANSCRIPTIONAL REGULATORY PROTEIN RCO1"/>
    <property type="match status" value="1"/>
</dbReference>
<feature type="compositionally biased region" description="Low complexity" evidence="5">
    <location>
        <begin position="29"/>
        <end position="42"/>
    </location>
</feature>
<evidence type="ECO:0000256" key="2">
    <source>
        <dbReference type="ARBA" id="ARBA00022771"/>
    </source>
</evidence>
<feature type="region of interest" description="Disordered" evidence="5">
    <location>
        <begin position="916"/>
        <end position="939"/>
    </location>
</feature>
<sequence>MPPTLPANVRATRSRFSSPMQGIDATGPADAASTSESASSGARQGGAVSTSRPTATSGNNGVTGLNAQRAMMAQWLEPPVQSKSSFEEAGFQRQGVFEGMAPLGNLPKAADLVKRISVLPEEKQYRDGLALQARQTSKQQQKKKELSSRHSRTGSQDQQPKYEAHGENLDHTSAIYDEPNESEKRAQKQTASPTQTKKIILRRPSTKKNISASGVIRPNSEDGENVRDESTEGEMASIATRADNDADITSSPKKQTPDFASTRPSSLTTTEIQQDLFSQPVSATSQKEAEIKIHAPGLEAQSRLSMDREADDLDDNNSDADREHRDLAAIDSPLQRSNAADGFANPREILDSDIDSFDSQAEDDEDFGDKSIAFNSSHLPFARRTSLRPRSDSNATEVNRDVTDRVVDLAVEEALRHHRYPTAWALRTLYDEQSADQTFLTMVEDVFQQTADRETLGTFVRMVHERKKEGKRGNKACHHFNATDNESALRKPIPAPYADLVTLNLQQYVADGSVINLEDTADHSIHANKRVKLTNEAGQQQMPATGLPLVTMHTFAPPQISVPLLEMEPTTAAEYNSHGVKPYVLATPKKTAAKTKTKTLSQSPKTASTPSKASATPRRPPGRPLGSKNKSHAEKAAAAGATTSSGKKRTRKDDSRMTLTSTPSTGRLLRNRSASAASSVSSLSSAMSLTTPSKALRKRKDVDSAVQQQPGGQARNKTDDGTTNDASSNTATTSLGWTAGTVQRKNVEYDGEPKDNDSKRSGNGLGSSAKASTPASQQSAKRGGKGADRRGRGGPGSGRGGRRPGAGRPPKNRALIQPKTPTTESAPAPESATQPIATRNRLSAQKAPNPPSALASSLSSPGQNTTQIHINNTTDSQAPPGRASAVATVAAISTPKKQVMPAAVVDQSVVRPVSVAKRATQNESKKNRNSSAALPASTLNSIDAAPKSLGKSESSDLNEARLDRLRREARNVTNSLGVAPESFFRGGADQTSADISFPEHDVSAISSRRNSVIDGAKGQLVLETPLPQLHRQLRASTSVTRTTRSARKRAFDELADESSPRSSSFSVDEAPPTRLQTPVTTQQSAAAKAPSIDSRAETPGPKPKKQRVGIRIKSSPVKKKTGTFAGMPRASGERGSPVANGVSNTQDDNDDYCASCGGSGDLVCCDGCTRSFHFNCVDPPVHEDRELPDEWFCNVCIGRRNPAATMRYVGIFGALLNVMESRNSSAFRLPSETRNFFEAVKTGPDGEYEDIAVAGTNRSKKRGYEEAPDFYRIRDNDGNPVLCHQCNYSAKDDKPIIPCAFCGLWWHIDCLQPPMANPPVLRNWRCPAHADDILAKLPGQLGPAHRFRKIKGASVIKPAYSRGMINNGFVEFNFDDDSSDNNSGWPDWQSFGRVQRISARGVELDFFERIRKEQSTGRHQRARMRRQQERPEFRLVSDVEIGPIAVKMEAAVQSQRAILHDRSLIDEAQAAHNLSALCTIENADRTGDLINALLAQADSSVISMMAQGSALNIESGLNLSQQDRTSLEAMRARINLLLSSSPTSTLPREVLEHADAGDRENGDFVASESLTTGSHILPSIPMQSARPDESEDAAAPETSKLVSLASANGEIEDKNLPIIIPLDTANKDTGSTAWPVRQRGSSIGDPGSGSKAPEAAVKPDPDARITEN</sequence>
<dbReference type="CDD" id="cd15535">
    <property type="entry name" value="PHD1_Rco1"/>
    <property type="match status" value="1"/>
</dbReference>
<protein>
    <recommendedName>
        <fullName evidence="6">PHD-type domain-containing protein</fullName>
    </recommendedName>
</protein>
<feature type="compositionally biased region" description="Polar residues" evidence="5">
    <location>
        <begin position="188"/>
        <end position="197"/>
    </location>
</feature>
<dbReference type="Pfam" id="PF00628">
    <property type="entry name" value="PHD"/>
    <property type="match status" value="2"/>
</dbReference>
<dbReference type="Gene3D" id="2.30.30.1150">
    <property type="match status" value="1"/>
</dbReference>
<feature type="domain" description="PHD-type" evidence="6">
    <location>
        <begin position="1150"/>
        <end position="1199"/>
    </location>
</feature>
<dbReference type="Proteomes" id="UP001642502">
    <property type="component" value="Unassembled WGS sequence"/>
</dbReference>
<feature type="compositionally biased region" description="Polar residues" evidence="5">
    <location>
        <begin position="47"/>
        <end position="66"/>
    </location>
</feature>
<organism evidence="7 8">
    <name type="scientific">Sporothrix epigloea</name>
    <dbReference type="NCBI Taxonomy" id="1892477"/>
    <lineage>
        <taxon>Eukaryota</taxon>
        <taxon>Fungi</taxon>
        <taxon>Dikarya</taxon>
        <taxon>Ascomycota</taxon>
        <taxon>Pezizomycotina</taxon>
        <taxon>Sordariomycetes</taxon>
        <taxon>Sordariomycetidae</taxon>
        <taxon>Ophiostomatales</taxon>
        <taxon>Ophiostomataceae</taxon>
        <taxon>Sporothrix</taxon>
    </lineage>
</organism>
<dbReference type="CDD" id="cd15534">
    <property type="entry name" value="PHD2_PHF12_Rco1"/>
    <property type="match status" value="1"/>
</dbReference>
<feature type="region of interest" description="Disordered" evidence="5">
    <location>
        <begin position="129"/>
        <end position="344"/>
    </location>
</feature>
<dbReference type="InterPro" id="IPR013083">
    <property type="entry name" value="Znf_RING/FYVE/PHD"/>
</dbReference>
<dbReference type="SMART" id="SM00249">
    <property type="entry name" value="PHD"/>
    <property type="match status" value="2"/>
</dbReference>
<feature type="compositionally biased region" description="Basic residues" evidence="5">
    <location>
        <begin position="1102"/>
        <end position="1121"/>
    </location>
</feature>
<evidence type="ECO:0000313" key="7">
    <source>
        <dbReference type="EMBL" id="CAK7264799.1"/>
    </source>
</evidence>
<accession>A0ABP0D990</accession>
<evidence type="ECO:0000256" key="3">
    <source>
        <dbReference type="ARBA" id="ARBA00022833"/>
    </source>
</evidence>
<feature type="compositionally biased region" description="Basic and acidic residues" evidence="5">
    <location>
        <begin position="160"/>
        <end position="170"/>
    </location>
</feature>
<name>A0ABP0D990_9PEZI</name>
<dbReference type="InterPro" id="IPR052819">
    <property type="entry name" value="Chromatin_regulatory_protein"/>
</dbReference>
<feature type="compositionally biased region" description="Low complexity" evidence="5">
    <location>
        <begin position="667"/>
        <end position="689"/>
    </location>
</feature>
<dbReference type="InterPro" id="IPR019786">
    <property type="entry name" value="Zinc_finger_PHD-type_CS"/>
</dbReference>
<feature type="compositionally biased region" description="Polar residues" evidence="5">
    <location>
        <begin position="600"/>
        <end position="614"/>
    </location>
</feature>
<dbReference type="PROSITE" id="PS01359">
    <property type="entry name" value="ZF_PHD_1"/>
    <property type="match status" value="1"/>
</dbReference>
<dbReference type="EMBL" id="CAWUON010000008">
    <property type="protein sequence ID" value="CAK7264799.1"/>
    <property type="molecule type" value="Genomic_DNA"/>
</dbReference>
<feature type="compositionally biased region" description="Basic and acidic residues" evidence="5">
    <location>
        <begin position="1657"/>
        <end position="1668"/>
    </location>
</feature>
<feature type="compositionally biased region" description="Polar residues" evidence="5">
    <location>
        <begin position="247"/>
        <end position="286"/>
    </location>
</feature>
<keyword evidence="3" id="KW-0862">Zinc</keyword>
<evidence type="ECO:0000259" key="6">
    <source>
        <dbReference type="PROSITE" id="PS50016"/>
    </source>
</evidence>
<evidence type="ECO:0000256" key="5">
    <source>
        <dbReference type="SAM" id="MobiDB-lite"/>
    </source>
</evidence>
<evidence type="ECO:0000256" key="1">
    <source>
        <dbReference type="ARBA" id="ARBA00022723"/>
    </source>
</evidence>
<feature type="compositionally biased region" description="Polar residues" evidence="5">
    <location>
        <begin position="769"/>
        <end position="779"/>
    </location>
</feature>
<dbReference type="SUPFAM" id="SSF57903">
    <property type="entry name" value="FYVE/PHD zinc finger"/>
    <property type="match status" value="2"/>
</dbReference>
<feature type="compositionally biased region" description="Low complexity" evidence="5">
    <location>
        <begin position="636"/>
        <end position="645"/>
    </location>
</feature>
<feature type="region of interest" description="Disordered" evidence="5">
    <location>
        <begin position="1624"/>
        <end position="1668"/>
    </location>
</feature>
<dbReference type="InterPro" id="IPR011011">
    <property type="entry name" value="Znf_FYVE_PHD"/>
</dbReference>
<feature type="compositionally biased region" description="Polar residues" evidence="5">
    <location>
        <begin position="929"/>
        <end position="939"/>
    </location>
</feature>
<evidence type="ECO:0000313" key="8">
    <source>
        <dbReference type="Proteomes" id="UP001642502"/>
    </source>
</evidence>
<feature type="compositionally biased region" description="Basic and acidic residues" evidence="5">
    <location>
        <begin position="745"/>
        <end position="760"/>
    </location>
</feature>
<feature type="compositionally biased region" description="Basic and acidic residues" evidence="5">
    <location>
        <begin position="319"/>
        <end position="328"/>
    </location>
</feature>
<dbReference type="Gene3D" id="3.30.40.10">
    <property type="entry name" value="Zinc/RING finger domain, C3HC4 (zinc finger)"/>
    <property type="match status" value="1"/>
</dbReference>
<keyword evidence="8" id="KW-1185">Reference proteome</keyword>
<feature type="region of interest" description="Disordered" evidence="5">
    <location>
        <begin position="1051"/>
        <end position="1143"/>
    </location>
</feature>
<feature type="compositionally biased region" description="Acidic residues" evidence="5">
    <location>
        <begin position="309"/>
        <end position="318"/>
    </location>
</feature>
<comment type="caution">
    <text evidence="7">The sequence shown here is derived from an EMBL/GenBank/DDBJ whole genome shotgun (WGS) entry which is preliminary data.</text>
</comment>
<keyword evidence="2 4" id="KW-0863">Zinc-finger</keyword>
<dbReference type="InterPro" id="IPR001965">
    <property type="entry name" value="Znf_PHD"/>
</dbReference>
<dbReference type="InterPro" id="IPR019787">
    <property type="entry name" value="Znf_PHD-finger"/>
</dbReference>
<dbReference type="PROSITE" id="PS50016">
    <property type="entry name" value="ZF_PHD_2"/>
    <property type="match status" value="1"/>
</dbReference>
<feature type="region of interest" description="Disordered" evidence="5">
    <location>
        <begin position="1"/>
        <end position="70"/>
    </location>
</feature>
<feature type="compositionally biased region" description="Polar residues" evidence="5">
    <location>
        <begin position="819"/>
        <end position="843"/>
    </location>
</feature>
<proteinExistence type="predicted"/>
<keyword evidence="1" id="KW-0479">Metal-binding</keyword>